<sequence length="635" mass="71607">MDLAHLRHIGLLDYEPKLATGEACQPPEPLDVPGAQGSRWSPQSLAETLQKLPVAKLFPELCAEVMEIIGRWYQHFSLRLWSRMMKVTKGSAHQVPCVLKELNESAPVIARVRKWVAELPASSPKAVILDLGAGFGFLSMFLSELLPPEKVKEFCLMDMSYPNSGVDNSNGTTSVEHIYKQPWRIHMYTLKVDLKKKATLNQIAQRLLSAPSQSNDPRPAPVFACGVHLCNTLGIRAAQLFNENSEAKPGARGSVQAHVIAEPDSFVTWHLSRACARACRRATYWCGFVTFFQPQIGKRGRKHKQVDCPNAKYFFLSAPNGIARSWLRRWRYRLYLQRASFQAEATLLRLLQAHVRLRLREQLRQLWAREILCRRAVEAGVNEDFHKQALNGPLEALIAGAWKWYEPLMFSRRLAQLDSSGDRADILAIDGNAKLHRSSCNTHKESPKEAHAAARSAGYLLAVSESGLIFDMLEIIGAESLSQRYHFAAQVAHRLPRLQTMVHDDACHLKSMCLKERRTSVMAGKLADLNFIIDDFHSGGHCGEWCKTTCLPSLQQNKDILKGFPTEIAESVNAQFSPLGHCFHHYSPWFAQLVMQECADVHNMTRLQALGDKRRVADKKRKRQALAHSDRQADS</sequence>
<dbReference type="Proteomes" id="UP001178507">
    <property type="component" value="Unassembled WGS sequence"/>
</dbReference>
<accession>A0AA36N306</accession>
<name>A0AA36N306_9DINO</name>
<dbReference type="EMBL" id="CAUJNA010002068">
    <property type="protein sequence ID" value="CAJ1390408.1"/>
    <property type="molecule type" value="Genomic_DNA"/>
</dbReference>
<keyword evidence="2" id="KW-1185">Reference proteome</keyword>
<protein>
    <submittedName>
        <fullName evidence="1">Uncharacterized protein</fullName>
    </submittedName>
</protein>
<evidence type="ECO:0000313" key="1">
    <source>
        <dbReference type="EMBL" id="CAJ1390408.1"/>
    </source>
</evidence>
<reference evidence="1" key="1">
    <citation type="submission" date="2023-08" db="EMBL/GenBank/DDBJ databases">
        <authorList>
            <person name="Chen Y."/>
            <person name="Shah S."/>
            <person name="Dougan E. K."/>
            <person name="Thang M."/>
            <person name="Chan C."/>
        </authorList>
    </citation>
    <scope>NUCLEOTIDE SEQUENCE</scope>
</reference>
<gene>
    <name evidence="1" type="ORF">EVOR1521_LOCUS15843</name>
</gene>
<evidence type="ECO:0000313" key="2">
    <source>
        <dbReference type="Proteomes" id="UP001178507"/>
    </source>
</evidence>
<dbReference type="SUPFAM" id="SSF53335">
    <property type="entry name" value="S-adenosyl-L-methionine-dependent methyltransferases"/>
    <property type="match status" value="1"/>
</dbReference>
<dbReference type="AlphaFoldDB" id="A0AA36N306"/>
<organism evidence="1 2">
    <name type="scientific">Effrenium voratum</name>
    <dbReference type="NCBI Taxonomy" id="2562239"/>
    <lineage>
        <taxon>Eukaryota</taxon>
        <taxon>Sar</taxon>
        <taxon>Alveolata</taxon>
        <taxon>Dinophyceae</taxon>
        <taxon>Suessiales</taxon>
        <taxon>Symbiodiniaceae</taxon>
        <taxon>Effrenium</taxon>
    </lineage>
</organism>
<dbReference type="InterPro" id="IPR029063">
    <property type="entry name" value="SAM-dependent_MTases_sf"/>
</dbReference>
<comment type="caution">
    <text evidence="1">The sequence shown here is derived from an EMBL/GenBank/DDBJ whole genome shotgun (WGS) entry which is preliminary data.</text>
</comment>
<proteinExistence type="predicted"/>